<name>A0A2H9TKQ8_9FUNG</name>
<dbReference type="InterPro" id="IPR020472">
    <property type="entry name" value="WD40_PAC1"/>
</dbReference>
<dbReference type="InterPro" id="IPR040324">
    <property type="entry name" value="WDR44/Dgr2"/>
</dbReference>
<dbReference type="Pfam" id="PF00400">
    <property type="entry name" value="WD40"/>
    <property type="match status" value="4"/>
</dbReference>
<keyword evidence="1 3" id="KW-0853">WD repeat</keyword>
<dbReference type="AlphaFoldDB" id="A0A2H9TKQ8"/>
<evidence type="ECO:0000256" key="3">
    <source>
        <dbReference type="PROSITE-ProRule" id="PRU00221"/>
    </source>
</evidence>
<organism evidence="5 6">
    <name type="scientific">Paramicrosporidium saccamoebae</name>
    <dbReference type="NCBI Taxonomy" id="1246581"/>
    <lineage>
        <taxon>Eukaryota</taxon>
        <taxon>Fungi</taxon>
        <taxon>Fungi incertae sedis</taxon>
        <taxon>Cryptomycota</taxon>
        <taxon>Cryptomycota incertae sedis</taxon>
        <taxon>Paramicrosporidium</taxon>
    </lineage>
</organism>
<dbReference type="PANTHER" id="PTHR14221">
    <property type="entry name" value="WD REPEAT DOMAIN 44"/>
    <property type="match status" value="1"/>
</dbReference>
<dbReference type="OrthoDB" id="1932312at2759"/>
<accession>A0A2H9TKQ8</accession>
<gene>
    <name evidence="5" type="ORF">PSACC_01880</name>
</gene>
<comment type="caution">
    <text evidence="5">The sequence shown here is derived from an EMBL/GenBank/DDBJ whole genome shotgun (WGS) entry which is preliminary data.</text>
</comment>
<protein>
    <submittedName>
        <fullName evidence="5">Uncharacterized protein</fullName>
    </submittedName>
</protein>
<dbReference type="InterPro" id="IPR036322">
    <property type="entry name" value="WD40_repeat_dom_sf"/>
</dbReference>
<keyword evidence="2" id="KW-0677">Repeat</keyword>
<evidence type="ECO:0000256" key="4">
    <source>
        <dbReference type="SAM" id="MobiDB-lite"/>
    </source>
</evidence>
<sequence length="543" mass="59475">MASSSEDEFFDAVELDKPHIPVITMEGSISPNSAQRPSSLNGAETERILISAQQSNTKPGELLVSARRSSSLNNTKTEEILVSAKRSGSLNNTGPDVYPNTSLSSPDTSQGETEPRLSQYHASFGSAHPLTALAARSTAAASDSVSEFGGGSTAGSQVSFGAMSVALSQLSESGKQRPRKIRVKMKKKSLCEFSKMMMIQELTPGIKDASIAPLFTAKFSTDGNYLAVAGEDGKIRVWKLIIEDTMAVMAEDPNFKPPKMAAIFQQEPIQVFEGHEGAVLDLSWSKNNFLLSASMDRTVRVWHFSRSDSLGVFRHPDFVTSVAFHPRDDRVFITGSLDCRLRLWSIAEKSVRAWNELPANNFITAVSFNSSGKLVLAGTATGVCLIFETDVSIAILISTNDSRIRLYTLRDKSVVCKFIGHRNDSSQIKGSFSDDGEYAISGSEDNKVFIWNVENRHSQRSIFSRTPQQHIKSCEYFETHSKTVTCAIFAPASVRNRLQSVGLRPVYNGDDLSEGQIVVAVDLNGKIKVYENSSTLETWLSQP</sequence>
<feature type="repeat" description="WD" evidence="3">
    <location>
        <begin position="312"/>
        <end position="346"/>
    </location>
</feature>
<dbReference type="PRINTS" id="PR00320">
    <property type="entry name" value="GPROTEINBRPT"/>
</dbReference>
<dbReference type="InterPro" id="IPR015943">
    <property type="entry name" value="WD40/YVTN_repeat-like_dom_sf"/>
</dbReference>
<keyword evidence="6" id="KW-1185">Reference proteome</keyword>
<reference evidence="5 6" key="1">
    <citation type="submission" date="2016-10" db="EMBL/GenBank/DDBJ databases">
        <title>The genome of Paramicrosporidium saccamoebae is the missing link in understanding Cryptomycota and Microsporidia evolution.</title>
        <authorList>
            <person name="Quandt C.A."/>
            <person name="Beaudet D."/>
            <person name="Corsaro D."/>
            <person name="Michel R."/>
            <person name="Corradi N."/>
            <person name="James T."/>
        </authorList>
    </citation>
    <scope>NUCLEOTIDE SEQUENCE [LARGE SCALE GENOMIC DNA]</scope>
    <source>
        <strain evidence="5 6">KSL3</strain>
    </source>
</reference>
<feature type="repeat" description="WD" evidence="3">
    <location>
        <begin position="207"/>
        <end position="240"/>
    </location>
</feature>
<dbReference type="STRING" id="1246581.A0A2H9TKQ8"/>
<evidence type="ECO:0000313" key="5">
    <source>
        <dbReference type="EMBL" id="PJF18327.1"/>
    </source>
</evidence>
<dbReference type="InterPro" id="IPR019775">
    <property type="entry name" value="WD40_repeat_CS"/>
</dbReference>
<dbReference type="PANTHER" id="PTHR14221:SF0">
    <property type="entry name" value="WD REPEAT-CONTAINING PROTEIN 44"/>
    <property type="match status" value="1"/>
</dbReference>
<feature type="repeat" description="WD" evidence="3">
    <location>
        <begin position="431"/>
        <end position="461"/>
    </location>
</feature>
<dbReference type="PROSITE" id="PS50082">
    <property type="entry name" value="WD_REPEATS_2"/>
    <property type="match status" value="4"/>
</dbReference>
<dbReference type="Proteomes" id="UP000240830">
    <property type="component" value="Unassembled WGS sequence"/>
</dbReference>
<feature type="region of interest" description="Disordered" evidence="4">
    <location>
        <begin position="83"/>
        <end position="116"/>
    </location>
</feature>
<proteinExistence type="predicted"/>
<dbReference type="PROSITE" id="PS00678">
    <property type="entry name" value="WD_REPEATS_1"/>
    <property type="match status" value="1"/>
</dbReference>
<feature type="compositionally biased region" description="Polar residues" evidence="4">
    <location>
        <begin position="86"/>
        <end position="112"/>
    </location>
</feature>
<dbReference type="InterPro" id="IPR001680">
    <property type="entry name" value="WD40_rpt"/>
</dbReference>
<feature type="repeat" description="WD" evidence="3">
    <location>
        <begin position="272"/>
        <end position="312"/>
    </location>
</feature>
<evidence type="ECO:0000256" key="2">
    <source>
        <dbReference type="ARBA" id="ARBA00022737"/>
    </source>
</evidence>
<dbReference type="SUPFAM" id="SSF50978">
    <property type="entry name" value="WD40 repeat-like"/>
    <property type="match status" value="1"/>
</dbReference>
<dbReference type="SMART" id="SM00320">
    <property type="entry name" value="WD40"/>
    <property type="match status" value="6"/>
</dbReference>
<dbReference type="EMBL" id="MTSL01000129">
    <property type="protein sequence ID" value="PJF18327.1"/>
    <property type="molecule type" value="Genomic_DNA"/>
</dbReference>
<dbReference type="Gene3D" id="2.130.10.10">
    <property type="entry name" value="YVTN repeat-like/Quinoprotein amine dehydrogenase"/>
    <property type="match status" value="1"/>
</dbReference>
<evidence type="ECO:0000313" key="6">
    <source>
        <dbReference type="Proteomes" id="UP000240830"/>
    </source>
</evidence>
<dbReference type="PROSITE" id="PS50294">
    <property type="entry name" value="WD_REPEATS_REGION"/>
    <property type="match status" value="2"/>
</dbReference>
<evidence type="ECO:0000256" key="1">
    <source>
        <dbReference type="ARBA" id="ARBA00022574"/>
    </source>
</evidence>